<dbReference type="KEGG" id="ncv:NCAV_0930"/>
<dbReference type="AlphaFoldDB" id="A0A2K5AR57"/>
<organism evidence="1 2">
    <name type="scientific">Candidatus Nitrosocaldus cavascurensis</name>
    <dbReference type="NCBI Taxonomy" id="2058097"/>
    <lineage>
        <taxon>Archaea</taxon>
        <taxon>Nitrososphaerota</taxon>
        <taxon>Nitrososphaeria</taxon>
        <taxon>Candidatus Nitrosocaldales</taxon>
        <taxon>Candidatus Nitrosocaldaceae</taxon>
        <taxon>Candidatus Nitrosocaldus</taxon>
    </lineage>
</organism>
<reference evidence="2" key="1">
    <citation type="submission" date="2018-01" db="EMBL/GenBank/DDBJ databases">
        <authorList>
            <person name="Kerou L M."/>
        </authorList>
    </citation>
    <scope>NUCLEOTIDE SEQUENCE [LARGE SCALE GENOMIC DNA]</scope>
    <source>
        <strain evidence="2">SCU2</strain>
    </source>
</reference>
<name>A0A2K5AR57_9ARCH</name>
<sequence length="231" mass="26346">MLLVKIPYYMQLASINDLARLASALEVVSLPVYAFRLENMDVLAVGINVGLARPLFCYVNAECSGEFIAYRIYMGNEEINMVNAANNPAYSYAPIIRVEEMPKRMLKGRREMHTESIVMSNLGSLAKLVLYRYMREEVLTPLFLMKRHYIHGKGKDKGKDAKADGMIVVGMFMNSNEDGTPYFCYTVLDKMPEGNFVRYSSQSGEEPEFTNDIDGHGYIYMKVIRVRDQQV</sequence>
<gene>
    <name evidence="1" type="ORF">NCAV_0930</name>
</gene>
<accession>A0A2K5AR57</accession>
<dbReference type="GeneID" id="41594979"/>
<dbReference type="RefSeq" id="WP_103287162.1">
    <property type="nucleotide sequence ID" value="NZ_LT981265.1"/>
</dbReference>
<dbReference type="Proteomes" id="UP000236248">
    <property type="component" value="Chromosome NCAV"/>
</dbReference>
<keyword evidence="2" id="KW-1185">Reference proteome</keyword>
<dbReference type="EMBL" id="LT981265">
    <property type="protein sequence ID" value="SPC34107.1"/>
    <property type="molecule type" value="Genomic_DNA"/>
</dbReference>
<evidence type="ECO:0000313" key="2">
    <source>
        <dbReference type="Proteomes" id="UP000236248"/>
    </source>
</evidence>
<protein>
    <submittedName>
        <fullName evidence="1">Uncharacterized protein</fullName>
    </submittedName>
</protein>
<evidence type="ECO:0000313" key="1">
    <source>
        <dbReference type="EMBL" id="SPC34107.1"/>
    </source>
</evidence>
<proteinExistence type="predicted"/>